<dbReference type="InterPro" id="IPR027417">
    <property type="entry name" value="P-loop_NTPase"/>
</dbReference>
<sequence>MFFLFFVVILAILIRIAAHLFTRRSTKAIKFVGPRGTGKTRTLNALMGINGKTVPTLETYKVTYKNMVVYDVVQRDGDFFERYGIDDPLVTYFFFLGSVDDLAELPETKGFDIRFVCCKQDDCKKALGKNIIVLDKDPTQIEKYFL</sequence>
<keyword evidence="1" id="KW-0732">Signal</keyword>
<dbReference type="RefSeq" id="XP_009265186.1">
    <property type="nucleotide sequence ID" value="XM_009266911.1"/>
</dbReference>
<dbReference type="SUPFAM" id="SSF52540">
    <property type="entry name" value="P-loop containing nucleoside triphosphate hydrolases"/>
    <property type="match status" value="1"/>
</dbReference>
<evidence type="ECO:0000256" key="1">
    <source>
        <dbReference type="SAM" id="SignalP"/>
    </source>
</evidence>
<dbReference type="HOGENOM" id="CLU_148791_0_0_1"/>
<protein>
    <recommendedName>
        <fullName evidence="4">Signal recognition particle receptor subunit beta</fullName>
    </recommendedName>
</protein>
<feature type="chain" id="PRO_5003707910" description="Signal recognition particle receptor subunit beta" evidence="1">
    <location>
        <begin position="19"/>
        <end position="146"/>
    </location>
</feature>
<dbReference type="VEuPathDB" id="MicrosporidiaDB:EROM_090720"/>
<evidence type="ECO:0008006" key="4">
    <source>
        <dbReference type="Google" id="ProtNLM"/>
    </source>
</evidence>
<dbReference type="OrthoDB" id="2192681at2759"/>
<organism evidence="2 3">
    <name type="scientific">Encephalitozoon romaleae (strain SJ-2008)</name>
    <name type="common">Microsporidian parasite</name>
    <dbReference type="NCBI Taxonomy" id="1178016"/>
    <lineage>
        <taxon>Eukaryota</taxon>
        <taxon>Fungi</taxon>
        <taxon>Fungi incertae sedis</taxon>
        <taxon>Microsporidia</taxon>
        <taxon>Unikaryonidae</taxon>
        <taxon>Encephalitozoon</taxon>
    </lineage>
</organism>
<keyword evidence="3" id="KW-1185">Reference proteome</keyword>
<dbReference type="Proteomes" id="UP000010094">
    <property type="component" value="Chromosome IXb"/>
</dbReference>
<name>I7APD7_ENCRO</name>
<evidence type="ECO:0000313" key="3">
    <source>
        <dbReference type="Proteomes" id="UP000010094"/>
    </source>
</evidence>
<accession>I7APD7</accession>
<gene>
    <name evidence="2" type="ordered locus">EROM_090720</name>
</gene>
<proteinExistence type="predicted"/>
<evidence type="ECO:0000313" key="2">
    <source>
        <dbReference type="EMBL" id="AFN83689.1"/>
    </source>
</evidence>
<dbReference type="KEGG" id="ero:EROM_090720"/>
<dbReference type="GeneID" id="20564296"/>
<dbReference type="AlphaFoldDB" id="I7APD7"/>
<reference evidence="2" key="1">
    <citation type="journal article" date="2012" name="Proc. Natl. Acad. Sci. U.S.A.">
        <title>Gain and loss of multiple functionally related, horizontally transferred genes in the reduced genomes of two microsporidian parasites.</title>
        <authorList>
            <person name="Pombert J.-F."/>
            <person name="Selman M."/>
            <person name="Burki F."/>
            <person name="Bardell F.T."/>
            <person name="Farinelli L."/>
            <person name="Solter L.F."/>
            <person name="Whitman D.W."/>
            <person name="Weiss L.M."/>
            <person name="Corradi N."/>
            <person name="Keeling P.J."/>
        </authorList>
    </citation>
    <scope>NUCLEOTIDE SEQUENCE [LARGE SCALE GENOMIC DNA]</scope>
    <source>
        <strain evidence="2">SJ-2008</strain>
    </source>
</reference>
<feature type="signal peptide" evidence="1">
    <location>
        <begin position="1"/>
        <end position="18"/>
    </location>
</feature>
<dbReference type="EMBL" id="CP003527">
    <property type="protein sequence ID" value="AFN83689.1"/>
    <property type="molecule type" value="Genomic_DNA"/>
</dbReference>